<dbReference type="HOGENOM" id="CLU_075600_0_0_1"/>
<dbReference type="EMBL" id="JH795877">
    <property type="protein sequence ID" value="EJT97412.1"/>
    <property type="molecule type" value="Genomic_DNA"/>
</dbReference>
<evidence type="ECO:0000313" key="2">
    <source>
        <dbReference type="EMBL" id="EJT97412.1"/>
    </source>
</evidence>
<dbReference type="RefSeq" id="XP_040624310.1">
    <property type="nucleotide sequence ID" value="XM_040769314.1"/>
</dbReference>
<keyword evidence="3" id="KW-1185">Reference proteome</keyword>
<dbReference type="OrthoDB" id="782330at2759"/>
<dbReference type="GeneID" id="63684376"/>
<feature type="region of interest" description="Disordered" evidence="1">
    <location>
        <begin position="209"/>
        <end position="268"/>
    </location>
</feature>
<evidence type="ECO:0000256" key="1">
    <source>
        <dbReference type="SAM" id="MobiDB-lite"/>
    </source>
</evidence>
<feature type="compositionally biased region" description="Basic and acidic residues" evidence="1">
    <location>
        <begin position="215"/>
        <end position="227"/>
    </location>
</feature>
<accession>M5G0U6</accession>
<protein>
    <submittedName>
        <fullName evidence="2">Uncharacterized protein</fullName>
    </submittedName>
</protein>
<name>M5G0U6_DACPD</name>
<sequence>MAKPNTHKFTAKLEDKHNAMLKTAAIIYLDIVPFSNVVTLLLNSPQSALQEELAAWSVPPEEDEEEDEDEKEFKALLLGFLMSMASLASPLVKAEKGKGKAKEMMPAKSVMLRLNDGVDKMLPAIRVHGRLTKEDSRNVGWMPEETLQCMLCCKHAIVKDSKECHKCDIVEVPKRAVCSMRKAAKKPCSVHTAHLAKAMALPPASVEDLFLPETPEPKPVEETAKKPAEKKKQKPVCSYAPVKPQKCEQEDDKDSVGTSQKQSCLPEAEVEPPVALLRMAEHKMLELRKSLHMAQKAVDVAQKVMDMVTGQVDQVQTLLGRALAE</sequence>
<evidence type="ECO:0000313" key="3">
    <source>
        <dbReference type="Proteomes" id="UP000030653"/>
    </source>
</evidence>
<gene>
    <name evidence="2" type="ORF">DACRYDRAFT_111955</name>
</gene>
<proteinExistence type="predicted"/>
<dbReference type="Proteomes" id="UP000030653">
    <property type="component" value="Unassembled WGS sequence"/>
</dbReference>
<reference evidence="2 3" key="1">
    <citation type="journal article" date="2012" name="Science">
        <title>The Paleozoic origin of enzymatic lignin decomposition reconstructed from 31 fungal genomes.</title>
        <authorList>
            <person name="Floudas D."/>
            <person name="Binder M."/>
            <person name="Riley R."/>
            <person name="Barry K."/>
            <person name="Blanchette R.A."/>
            <person name="Henrissat B."/>
            <person name="Martinez A.T."/>
            <person name="Otillar R."/>
            <person name="Spatafora J.W."/>
            <person name="Yadav J.S."/>
            <person name="Aerts A."/>
            <person name="Benoit I."/>
            <person name="Boyd A."/>
            <person name="Carlson A."/>
            <person name="Copeland A."/>
            <person name="Coutinho P.M."/>
            <person name="de Vries R.P."/>
            <person name="Ferreira P."/>
            <person name="Findley K."/>
            <person name="Foster B."/>
            <person name="Gaskell J."/>
            <person name="Glotzer D."/>
            <person name="Gorecki P."/>
            <person name="Heitman J."/>
            <person name="Hesse C."/>
            <person name="Hori C."/>
            <person name="Igarashi K."/>
            <person name="Jurgens J.A."/>
            <person name="Kallen N."/>
            <person name="Kersten P."/>
            <person name="Kohler A."/>
            <person name="Kuees U."/>
            <person name="Kumar T.K.A."/>
            <person name="Kuo A."/>
            <person name="LaButti K."/>
            <person name="Larrondo L.F."/>
            <person name="Lindquist E."/>
            <person name="Ling A."/>
            <person name="Lombard V."/>
            <person name="Lucas S."/>
            <person name="Lundell T."/>
            <person name="Martin R."/>
            <person name="McLaughlin D.J."/>
            <person name="Morgenstern I."/>
            <person name="Morin E."/>
            <person name="Murat C."/>
            <person name="Nagy L.G."/>
            <person name="Nolan M."/>
            <person name="Ohm R.A."/>
            <person name="Patyshakuliyeva A."/>
            <person name="Rokas A."/>
            <person name="Ruiz-Duenas F.J."/>
            <person name="Sabat G."/>
            <person name="Salamov A."/>
            <person name="Samejima M."/>
            <person name="Schmutz J."/>
            <person name="Slot J.C."/>
            <person name="St John F."/>
            <person name="Stenlid J."/>
            <person name="Sun H."/>
            <person name="Sun S."/>
            <person name="Syed K."/>
            <person name="Tsang A."/>
            <person name="Wiebenga A."/>
            <person name="Young D."/>
            <person name="Pisabarro A."/>
            <person name="Eastwood D.C."/>
            <person name="Martin F."/>
            <person name="Cullen D."/>
            <person name="Grigoriev I.V."/>
            <person name="Hibbett D.S."/>
        </authorList>
    </citation>
    <scope>NUCLEOTIDE SEQUENCE [LARGE SCALE GENOMIC DNA]</scope>
    <source>
        <strain evidence="2 3">DJM-731 SS1</strain>
    </source>
</reference>
<dbReference type="AlphaFoldDB" id="M5G0U6"/>
<organism evidence="2 3">
    <name type="scientific">Dacryopinax primogenitus (strain DJM 731)</name>
    <name type="common">Brown rot fungus</name>
    <dbReference type="NCBI Taxonomy" id="1858805"/>
    <lineage>
        <taxon>Eukaryota</taxon>
        <taxon>Fungi</taxon>
        <taxon>Dikarya</taxon>
        <taxon>Basidiomycota</taxon>
        <taxon>Agaricomycotina</taxon>
        <taxon>Dacrymycetes</taxon>
        <taxon>Dacrymycetales</taxon>
        <taxon>Dacrymycetaceae</taxon>
        <taxon>Dacryopinax</taxon>
    </lineage>
</organism>